<dbReference type="GO" id="GO:0016788">
    <property type="term" value="F:hydrolase activity, acting on ester bonds"/>
    <property type="evidence" value="ECO:0007669"/>
    <property type="project" value="InterPro"/>
</dbReference>
<organism evidence="4 5">
    <name type="scientific">Tetracentron sinense</name>
    <name type="common">Spur-leaf</name>
    <dbReference type="NCBI Taxonomy" id="13715"/>
    <lineage>
        <taxon>Eukaryota</taxon>
        <taxon>Viridiplantae</taxon>
        <taxon>Streptophyta</taxon>
        <taxon>Embryophyta</taxon>
        <taxon>Tracheophyta</taxon>
        <taxon>Spermatophyta</taxon>
        <taxon>Magnoliopsida</taxon>
        <taxon>Trochodendrales</taxon>
        <taxon>Trochodendraceae</taxon>
        <taxon>Tetracentron</taxon>
    </lineage>
</organism>
<evidence type="ECO:0000256" key="3">
    <source>
        <dbReference type="SAM" id="SignalP"/>
    </source>
</evidence>
<dbReference type="Gene3D" id="3.40.50.1110">
    <property type="entry name" value="SGNH hydrolase"/>
    <property type="match status" value="1"/>
</dbReference>
<dbReference type="Proteomes" id="UP000655225">
    <property type="component" value="Unassembled WGS sequence"/>
</dbReference>
<keyword evidence="3" id="KW-0732">Signal</keyword>
<gene>
    <name evidence="4" type="ORF">HHK36_021121</name>
</gene>
<dbReference type="InterPro" id="IPR036514">
    <property type="entry name" value="SGNH_hydro_sf"/>
</dbReference>
<feature type="chain" id="PRO_5032741242" evidence="3">
    <location>
        <begin position="20"/>
        <end position="94"/>
    </location>
</feature>
<dbReference type="PANTHER" id="PTHR22835:SF670">
    <property type="entry name" value="GDSL-LIKE LIPASE_ACYLHYDROLASE"/>
    <property type="match status" value="1"/>
</dbReference>
<comment type="caution">
    <text evidence="4">The sequence shown here is derived from an EMBL/GenBank/DDBJ whole genome shotgun (WGS) entry which is preliminary data.</text>
</comment>
<keyword evidence="2" id="KW-0325">Glycoprotein</keyword>
<reference evidence="4 5" key="1">
    <citation type="submission" date="2020-04" db="EMBL/GenBank/DDBJ databases">
        <title>Plant Genome Project.</title>
        <authorList>
            <person name="Zhang R.-G."/>
        </authorList>
    </citation>
    <scope>NUCLEOTIDE SEQUENCE [LARGE SCALE GENOMIC DNA]</scope>
    <source>
        <strain evidence="4">YNK0</strain>
        <tissue evidence="4">Leaf</tissue>
    </source>
</reference>
<dbReference type="InterPro" id="IPR001087">
    <property type="entry name" value="GDSL"/>
</dbReference>
<evidence type="ECO:0000313" key="4">
    <source>
        <dbReference type="EMBL" id="KAF8392882.1"/>
    </source>
</evidence>
<dbReference type="OrthoDB" id="1600564at2759"/>
<evidence type="ECO:0000256" key="2">
    <source>
        <dbReference type="ARBA" id="ARBA00023180"/>
    </source>
</evidence>
<comment type="similarity">
    <text evidence="1">Belongs to the 'GDSL' lipolytic enzyme family.</text>
</comment>
<dbReference type="EMBL" id="JABCRI010000015">
    <property type="protein sequence ID" value="KAF8392882.1"/>
    <property type="molecule type" value="Genomic_DNA"/>
</dbReference>
<evidence type="ECO:0000256" key="1">
    <source>
        <dbReference type="ARBA" id="ARBA00008668"/>
    </source>
</evidence>
<accession>A0A835D9L6</accession>
<feature type="signal peptide" evidence="3">
    <location>
        <begin position="1"/>
        <end position="19"/>
    </location>
</feature>
<evidence type="ECO:0000313" key="5">
    <source>
        <dbReference type="Proteomes" id="UP000655225"/>
    </source>
</evidence>
<dbReference type="PANTHER" id="PTHR22835">
    <property type="entry name" value="ZINC FINGER FYVE DOMAIN CONTAINING PROTEIN"/>
    <property type="match status" value="1"/>
</dbReference>
<name>A0A835D9L6_TETSI</name>
<protein>
    <submittedName>
        <fullName evidence="4">Uncharacterized protein</fullName>
    </submittedName>
</protein>
<dbReference type="AlphaFoldDB" id="A0A835D9L6"/>
<sequence>MFSLLTVLLVLARTEPVLCDFTSIFSFGDSIADTGNLLCLKSDDHSFRFPYGETYFGHPTGRCSNGRLIVDFIAQSLGLPLLPPYLARFFYDHY</sequence>
<keyword evidence="5" id="KW-1185">Reference proteome</keyword>
<proteinExistence type="inferred from homology"/>
<dbReference type="Pfam" id="PF00657">
    <property type="entry name" value="Lipase_GDSL"/>
    <property type="match status" value="1"/>
</dbReference>